<evidence type="ECO:0000256" key="4">
    <source>
        <dbReference type="SAM" id="MobiDB-lite"/>
    </source>
</evidence>
<gene>
    <name evidence="6" type="ORF">C9374_005598</name>
</gene>
<feature type="domain" description="DNA-directed RNA polymerase RBP11-like dimerisation" evidence="5">
    <location>
        <begin position="102"/>
        <end position="154"/>
    </location>
</feature>
<dbReference type="InterPro" id="IPR033898">
    <property type="entry name" value="RNAP_AC19"/>
</dbReference>
<dbReference type="InterPro" id="IPR008193">
    <property type="entry name" value="RNA_pol_Rpb11_13-16kDa_CS"/>
</dbReference>
<dbReference type="PANTHER" id="PTHR13946">
    <property type="entry name" value="DNA-DIRECTED RNA POLYMERASE I,II,III"/>
    <property type="match status" value="1"/>
</dbReference>
<dbReference type="EMBL" id="PYSW02000024">
    <property type="protein sequence ID" value="KAG2382396.1"/>
    <property type="molecule type" value="Genomic_DNA"/>
</dbReference>
<dbReference type="Proteomes" id="UP000816034">
    <property type="component" value="Unassembled WGS sequence"/>
</dbReference>
<dbReference type="PROSITE" id="PS01154">
    <property type="entry name" value="RNA_POL_L_13KD"/>
    <property type="match status" value="1"/>
</dbReference>
<dbReference type="GO" id="GO:0005666">
    <property type="term" value="C:RNA polymerase III complex"/>
    <property type="evidence" value="ECO:0007669"/>
    <property type="project" value="TreeGrafter"/>
</dbReference>
<feature type="compositionally biased region" description="Low complexity" evidence="4">
    <location>
        <begin position="28"/>
        <end position="37"/>
    </location>
</feature>
<evidence type="ECO:0000313" key="7">
    <source>
        <dbReference type="Proteomes" id="UP000816034"/>
    </source>
</evidence>
<evidence type="ECO:0000256" key="1">
    <source>
        <dbReference type="ARBA" id="ARBA00022478"/>
    </source>
</evidence>
<keyword evidence="1" id="KW-0240">DNA-directed RNA polymerase</keyword>
<dbReference type="GO" id="GO:0003899">
    <property type="term" value="F:DNA-directed RNA polymerase activity"/>
    <property type="evidence" value="ECO:0007669"/>
    <property type="project" value="InterPro"/>
</dbReference>
<dbReference type="GO" id="GO:0006383">
    <property type="term" value="P:transcription by RNA polymerase III"/>
    <property type="evidence" value="ECO:0007669"/>
    <property type="project" value="TreeGrafter"/>
</dbReference>
<dbReference type="CDD" id="cd07029">
    <property type="entry name" value="RNAP_I_III_AC19"/>
    <property type="match status" value="1"/>
</dbReference>
<keyword evidence="2" id="KW-0804">Transcription</keyword>
<dbReference type="SUPFAM" id="SSF55257">
    <property type="entry name" value="RBP11-like subunits of RNA polymerase"/>
    <property type="match status" value="1"/>
</dbReference>
<evidence type="ECO:0000259" key="5">
    <source>
        <dbReference type="Pfam" id="PF13656"/>
    </source>
</evidence>
<dbReference type="RefSeq" id="XP_044548075.1">
    <property type="nucleotide sequence ID" value="XM_044695365.1"/>
</dbReference>
<dbReference type="GO" id="GO:0006362">
    <property type="term" value="P:transcription elongation by RNA polymerase I"/>
    <property type="evidence" value="ECO:0007669"/>
    <property type="project" value="TreeGrafter"/>
</dbReference>
<reference evidence="6 7" key="1">
    <citation type="journal article" date="2018" name="BMC Genomics">
        <title>The genome of Naegleria lovaniensis, the basis for a comparative approach to unravel pathogenicity factors of the human pathogenic amoeba N. fowleri.</title>
        <authorList>
            <person name="Liechti N."/>
            <person name="Schurch N."/>
            <person name="Bruggmann R."/>
            <person name="Wittwer M."/>
        </authorList>
    </citation>
    <scope>NUCLEOTIDE SEQUENCE [LARGE SCALE GENOMIC DNA]</scope>
    <source>
        <strain evidence="6 7">ATCC 30569</strain>
    </source>
</reference>
<evidence type="ECO:0000313" key="6">
    <source>
        <dbReference type="EMBL" id="KAG2382396.1"/>
    </source>
</evidence>
<sequence>MSDSEGEDQPTYLDEELLEVGGEEEEPTTSNNNNTENAMVDENVASSGAENKKQKKKKKHKENGAENNEEQEESASSTLKQDHSGITANVEIHMGPDTSVSTYIFHKESHTMGNALRYILMKNKKVSFCGYTVPHPLEAKMNLRLQTVDEKYPAKETSKKG</sequence>
<dbReference type="GO" id="GO:0003677">
    <property type="term" value="F:DNA binding"/>
    <property type="evidence" value="ECO:0007669"/>
    <property type="project" value="InterPro"/>
</dbReference>
<dbReference type="PANTHER" id="PTHR13946:SF28">
    <property type="entry name" value="DNA-DIRECTED RNA POLYMERASES I AND III SUBUNIT RPAC2"/>
    <property type="match status" value="1"/>
</dbReference>
<dbReference type="GO" id="GO:0005736">
    <property type="term" value="C:RNA polymerase I complex"/>
    <property type="evidence" value="ECO:0007669"/>
    <property type="project" value="TreeGrafter"/>
</dbReference>
<name>A0AA88GK11_NAELO</name>
<feature type="region of interest" description="Disordered" evidence="4">
    <location>
        <begin position="1"/>
        <end position="94"/>
    </location>
</feature>
<evidence type="ECO:0000256" key="2">
    <source>
        <dbReference type="ARBA" id="ARBA00023163"/>
    </source>
</evidence>
<dbReference type="InterPro" id="IPR009025">
    <property type="entry name" value="RBP11-like_dimer"/>
</dbReference>
<evidence type="ECO:0000256" key="3">
    <source>
        <dbReference type="ARBA" id="ARBA00025751"/>
    </source>
</evidence>
<comment type="similarity">
    <text evidence="3">Belongs to the archaeal Rpo11/eukaryotic RPB11/RPC19 RNA polymerase subunit family.</text>
</comment>
<dbReference type="GeneID" id="68098053"/>
<keyword evidence="7" id="KW-1185">Reference proteome</keyword>
<dbReference type="AlphaFoldDB" id="A0AA88GK11"/>
<proteinExistence type="inferred from homology"/>
<dbReference type="Pfam" id="PF13656">
    <property type="entry name" value="RNA_pol_L_2"/>
    <property type="match status" value="1"/>
</dbReference>
<feature type="compositionally biased region" description="Acidic residues" evidence="4">
    <location>
        <begin position="1"/>
        <end position="27"/>
    </location>
</feature>
<organism evidence="6 7">
    <name type="scientific">Naegleria lovaniensis</name>
    <name type="common">Amoeba</name>
    <dbReference type="NCBI Taxonomy" id="51637"/>
    <lineage>
        <taxon>Eukaryota</taxon>
        <taxon>Discoba</taxon>
        <taxon>Heterolobosea</taxon>
        <taxon>Tetramitia</taxon>
        <taxon>Eutetramitia</taxon>
        <taxon>Vahlkampfiidae</taxon>
        <taxon>Naegleria</taxon>
    </lineage>
</organism>
<accession>A0AA88GK11</accession>
<dbReference type="InterPro" id="IPR036603">
    <property type="entry name" value="RBP11-like"/>
</dbReference>
<dbReference type="Gene3D" id="3.30.1360.10">
    <property type="entry name" value="RNA polymerase, RBP11-like subunit"/>
    <property type="match status" value="1"/>
</dbReference>
<dbReference type="GO" id="GO:0046983">
    <property type="term" value="F:protein dimerization activity"/>
    <property type="evidence" value="ECO:0007669"/>
    <property type="project" value="InterPro"/>
</dbReference>
<comment type="caution">
    <text evidence="6">The sequence shown here is derived from an EMBL/GenBank/DDBJ whole genome shotgun (WGS) entry which is preliminary data.</text>
</comment>
<protein>
    <recommendedName>
        <fullName evidence="5">DNA-directed RNA polymerase RBP11-like dimerisation domain-containing protein</fullName>
    </recommendedName>
</protein>